<reference evidence="1" key="1">
    <citation type="journal article" date="2020" name="Stud. Mycol.">
        <title>101 Dothideomycetes genomes: a test case for predicting lifestyles and emergence of pathogens.</title>
        <authorList>
            <person name="Haridas S."/>
            <person name="Albert R."/>
            <person name="Binder M."/>
            <person name="Bloem J."/>
            <person name="Labutti K."/>
            <person name="Salamov A."/>
            <person name="Andreopoulos B."/>
            <person name="Baker S."/>
            <person name="Barry K."/>
            <person name="Bills G."/>
            <person name="Bluhm B."/>
            <person name="Cannon C."/>
            <person name="Castanera R."/>
            <person name="Culley D."/>
            <person name="Daum C."/>
            <person name="Ezra D."/>
            <person name="Gonzalez J."/>
            <person name="Henrissat B."/>
            <person name="Kuo A."/>
            <person name="Liang C."/>
            <person name="Lipzen A."/>
            <person name="Lutzoni F."/>
            <person name="Magnuson J."/>
            <person name="Mondo S."/>
            <person name="Nolan M."/>
            <person name="Ohm R."/>
            <person name="Pangilinan J."/>
            <person name="Park H.-J."/>
            <person name="Ramirez L."/>
            <person name="Alfaro M."/>
            <person name="Sun H."/>
            <person name="Tritt A."/>
            <person name="Yoshinaga Y."/>
            <person name="Zwiers L.-H."/>
            <person name="Turgeon B."/>
            <person name="Goodwin S."/>
            <person name="Spatafora J."/>
            <person name="Crous P."/>
            <person name="Grigoriev I."/>
        </authorList>
    </citation>
    <scope>NUCLEOTIDE SEQUENCE</scope>
    <source>
        <strain evidence="1">CBS 525.71</strain>
    </source>
</reference>
<comment type="caution">
    <text evidence="1">The sequence shown here is derived from an EMBL/GenBank/DDBJ whole genome shotgun (WGS) entry which is preliminary data.</text>
</comment>
<proteinExistence type="predicted"/>
<gene>
    <name evidence="1" type="ORF">BU25DRAFT_444169</name>
</gene>
<evidence type="ECO:0000313" key="2">
    <source>
        <dbReference type="Proteomes" id="UP000799754"/>
    </source>
</evidence>
<protein>
    <submittedName>
        <fullName evidence="1">Uncharacterized protein</fullName>
    </submittedName>
</protein>
<dbReference type="Proteomes" id="UP000799754">
    <property type="component" value="Unassembled WGS sequence"/>
</dbReference>
<name>A0ACB6SJ36_9PLEO</name>
<keyword evidence="2" id="KW-1185">Reference proteome</keyword>
<evidence type="ECO:0000313" key="1">
    <source>
        <dbReference type="EMBL" id="KAF2633414.1"/>
    </source>
</evidence>
<accession>A0ACB6SJ36</accession>
<dbReference type="EMBL" id="MU006701">
    <property type="protein sequence ID" value="KAF2633414.1"/>
    <property type="molecule type" value="Genomic_DNA"/>
</dbReference>
<sequence length="587" mass="66807">MREERPLRPLLPTTTRREAPPPQSRRRDRVASACEECRIRKIKCNGGRIEPGNEGVRPVCWECLKRSTLCHYAAHLTETQGQAVKRKHDALRIQNEAYAELFALIQTRPDNESLEILRRIKMGADVESILRHVRDGDLLVQLSVEPETRLRYTLPYMDSMPAFLLVPDNQYLTTSLYEATFKPPSSSPDTMTLGEPRTSKFNAVLAAACQDYKGMLDLAKFWMPDNLQPRFFLEAKCLWELEMGVSRLTSIHTAQVLHGILNGNGMSTVRDFYTSEAVAMAHNLRIFELAPVQMNPRLRRGREFTAWALWLWQVGVSYYYRRAPFIRDPPAFAAPDPDVDPEWYGEVYVRYPLSPTVTRMQLDHVMRATIDLRIIMNDISLLQFASHEQKELSPAQVLEFKVRLDRFLQKLPPTLAPSRISLPCHFNVHLFRGQVNAQKTSSASPRLFDGKAALQIQNEAYIRFETIMRIRYLRHSFDAYDAWGLLYLIYLGNLALDSLSNDGHNSASELTTKEVTCSTAVLCINGLVAQSHSVYAGTLLSCSMIERLKPAEKALLGRHISAGIGQVDHPFDSEARNHRILQPAPTD</sequence>
<organism evidence="1 2">
    <name type="scientific">Macroventuria anomochaeta</name>
    <dbReference type="NCBI Taxonomy" id="301207"/>
    <lineage>
        <taxon>Eukaryota</taxon>
        <taxon>Fungi</taxon>
        <taxon>Dikarya</taxon>
        <taxon>Ascomycota</taxon>
        <taxon>Pezizomycotina</taxon>
        <taxon>Dothideomycetes</taxon>
        <taxon>Pleosporomycetidae</taxon>
        <taxon>Pleosporales</taxon>
        <taxon>Pleosporineae</taxon>
        <taxon>Didymellaceae</taxon>
        <taxon>Macroventuria</taxon>
    </lineage>
</organism>